<evidence type="ECO:0000256" key="7">
    <source>
        <dbReference type="ARBA" id="ARBA00022722"/>
    </source>
</evidence>
<evidence type="ECO:0000256" key="6">
    <source>
        <dbReference type="ARBA" id="ARBA00022703"/>
    </source>
</evidence>
<dbReference type="GO" id="GO:0004531">
    <property type="term" value="F:deoxyribonuclease II activity"/>
    <property type="evidence" value="ECO:0007669"/>
    <property type="project" value="UniProtKB-EC"/>
</dbReference>
<evidence type="ECO:0000256" key="15">
    <source>
        <dbReference type="ARBA" id="ARBA00041393"/>
    </source>
</evidence>
<comment type="catalytic activity">
    <reaction evidence="1">
        <text>Endonucleolytic cleavage to nucleoside 3'-phosphates and 3'-phosphooligonucleotide end-products.</text>
        <dbReference type="EC" id="3.1.22.1"/>
    </reaction>
</comment>
<dbReference type="PANTHER" id="PTHR10858:SF9">
    <property type="entry name" value="DEOXYRIBONUCLEASE-2-ALPHA"/>
    <property type="match status" value="1"/>
</dbReference>
<comment type="function">
    <text evidence="18">Hydrolyzes DNA under acidic conditions with a preference for double-stranded DNA. Plays a major role in the clearance of nucleic acids generated through apoptosis, hence preventing autoinflammation. Necessary for proper fetal development and for definitive erythropoiesis in fetal liver and bone marrow, where it degrades nuclear DNA expelled from erythroid precursor cells.</text>
</comment>
<keyword evidence="21" id="KW-1185">Reference proteome</keyword>
<evidence type="ECO:0000256" key="10">
    <source>
        <dbReference type="ARBA" id="ARBA00022801"/>
    </source>
</evidence>
<keyword evidence="13" id="KW-0458">Lysosome</keyword>
<evidence type="ECO:0000256" key="19">
    <source>
        <dbReference type="SAM" id="Phobius"/>
    </source>
</evidence>
<feature type="transmembrane region" description="Helical" evidence="19">
    <location>
        <begin position="115"/>
        <end position="132"/>
    </location>
</feature>
<evidence type="ECO:0000256" key="4">
    <source>
        <dbReference type="ARBA" id="ARBA00012036"/>
    </source>
</evidence>
<name>A0A3Q1GEP0_9TELE</name>
<dbReference type="Proteomes" id="UP000257200">
    <property type="component" value="Unplaced"/>
</dbReference>
<accession>A0A3Q1GEP0</accession>
<evidence type="ECO:0000256" key="1">
    <source>
        <dbReference type="ARBA" id="ARBA00000447"/>
    </source>
</evidence>
<keyword evidence="19" id="KW-0812">Transmembrane</keyword>
<evidence type="ECO:0000256" key="5">
    <source>
        <dbReference type="ARBA" id="ARBA00022473"/>
    </source>
</evidence>
<keyword evidence="8" id="KW-0732">Signal</keyword>
<keyword evidence="19" id="KW-1133">Transmembrane helix</keyword>
<reference evidence="20" key="2">
    <citation type="submission" date="2025-09" db="UniProtKB">
        <authorList>
            <consortium name="Ensembl"/>
        </authorList>
    </citation>
    <scope>IDENTIFICATION</scope>
</reference>
<evidence type="ECO:0000256" key="2">
    <source>
        <dbReference type="ARBA" id="ARBA00004371"/>
    </source>
</evidence>
<evidence type="ECO:0000256" key="12">
    <source>
        <dbReference type="ARBA" id="ARBA00023180"/>
    </source>
</evidence>
<dbReference type="Ensembl" id="ENSAPOT00000000356.1">
    <property type="protein sequence ID" value="ENSAPOP00000027784.1"/>
    <property type="gene ID" value="ENSAPOG00000012558.1"/>
</dbReference>
<reference evidence="20" key="1">
    <citation type="submission" date="2025-08" db="UniProtKB">
        <authorList>
            <consortium name="Ensembl"/>
        </authorList>
    </citation>
    <scope>IDENTIFICATION</scope>
</reference>
<organism evidence="20 21">
    <name type="scientific">Acanthochromis polyacanthus</name>
    <name type="common">spiny chromis</name>
    <dbReference type="NCBI Taxonomy" id="80966"/>
    <lineage>
        <taxon>Eukaryota</taxon>
        <taxon>Metazoa</taxon>
        <taxon>Chordata</taxon>
        <taxon>Craniata</taxon>
        <taxon>Vertebrata</taxon>
        <taxon>Euteleostomi</taxon>
        <taxon>Actinopterygii</taxon>
        <taxon>Neopterygii</taxon>
        <taxon>Teleostei</taxon>
        <taxon>Neoteleostei</taxon>
        <taxon>Acanthomorphata</taxon>
        <taxon>Ovalentaria</taxon>
        <taxon>Pomacentridae</taxon>
        <taxon>Acanthochromis</taxon>
    </lineage>
</organism>
<evidence type="ECO:0000256" key="11">
    <source>
        <dbReference type="ARBA" id="ARBA00023157"/>
    </source>
</evidence>
<evidence type="ECO:0000256" key="8">
    <source>
        <dbReference type="ARBA" id="ARBA00022729"/>
    </source>
</evidence>
<evidence type="ECO:0000313" key="21">
    <source>
        <dbReference type="Proteomes" id="UP000257200"/>
    </source>
</evidence>
<dbReference type="InterPro" id="IPR004947">
    <property type="entry name" value="DNase_II"/>
</dbReference>
<evidence type="ECO:0000256" key="18">
    <source>
        <dbReference type="ARBA" id="ARBA00045381"/>
    </source>
</evidence>
<keyword evidence="6" id="KW-0053">Apoptosis</keyword>
<keyword evidence="11" id="KW-1015">Disulfide bond</keyword>
<keyword evidence="19" id="KW-0472">Membrane</keyword>
<evidence type="ECO:0000256" key="14">
    <source>
        <dbReference type="ARBA" id="ARBA00039868"/>
    </source>
</evidence>
<evidence type="ECO:0000313" key="20">
    <source>
        <dbReference type="Ensembl" id="ENSAPOP00000027784.1"/>
    </source>
</evidence>
<keyword evidence="12" id="KW-0325">Glycoprotein</keyword>
<dbReference type="GO" id="GO:0006309">
    <property type="term" value="P:apoptotic DNA fragmentation"/>
    <property type="evidence" value="ECO:0007669"/>
    <property type="project" value="TreeGrafter"/>
</dbReference>
<dbReference type="PANTHER" id="PTHR10858">
    <property type="entry name" value="DEOXYRIBONUCLEASE II"/>
    <property type="match status" value="1"/>
</dbReference>
<dbReference type="STRING" id="80966.ENSAPOP00000027784"/>
<evidence type="ECO:0000256" key="3">
    <source>
        <dbReference type="ARBA" id="ARBA00007527"/>
    </source>
</evidence>
<keyword evidence="5" id="KW-0217">Developmental protein</keyword>
<dbReference type="InParanoid" id="A0A3Q1GEP0"/>
<dbReference type="AlphaFoldDB" id="A0A3Q1GEP0"/>
<dbReference type="EC" id="3.1.22.1" evidence="4"/>
<comment type="subcellular location">
    <subcellularLocation>
        <location evidence="2">Lysosome</location>
    </subcellularLocation>
</comment>
<keyword evidence="10" id="KW-0378">Hydrolase</keyword>
<protein>
    <recommendedName>
        <fullName evidence="14">Deoxyribonuclease-2-alpha</fullName>
        <ecNumber evidence="4">3.1.22.1</ecNumber>
    </recommendedName>
    <alternativeName>
        <fullName evidence="15">Acid DNase</fullName>
    </alternativeName>
    <alternativeName>
        <fullName evidence="17">Deoxyribonuclease II alpha</fullName>
    </alternativeName>
    <alternativeName>
        <fullName evidence="16">Lysosomal DNase II</fullName>
    </alternativeName>
</protein>
<sequence>MPCLFRPHTFRFQGMDCGSTGFEGICRNDSGAPVDWYILYKLPSKFGGGLKYLYMDEHSTNGWRLSTKKINESGALRNTLEPLLDCYDKPVIFYFNLILTELIYNIFGAPDLQRYLLFILLFFIYLLFGNPGRTELLPSVCTTPHHHVYNVKRVKLSHRVSFSDTVDHSKWCVTEGGTFTCIADLNRMESQKKRGGGALCTTNHVVGRAFIALIEEPCVEPEGDAEHTEQ</sequence>
<keyword evidence="9" id="KW-0255">Endonuclease</keyword>
<evidence type="ECO:0000256" key="9">
    <source>
        <dbReference type="ARBA" id="ARBA00022759"/>
    </source>
</evidence>
<keyword evidence="7" id="KW-0540">Nuclease</keyword>
<feature type="transmembrane region" description="Helical" evidence="19">
    <location>
        <begin position="91"/>
        <end position="108"/>
    </location>
</feature>
<evidence type="ECO:0000256" key="16">
    <source>
        <dbReference type="ARBA" id="ARBA00041918"/>
    </source>
</evidence>
<dbReference type="Pfam" id="PF03265">
    <property type="entry name" value="DNase_II"/>
    <property type="match status" value="2"/>
</dbReference>
<comment type="similarity">
    <text evidence="3">Belongs to the DNase II family.</text>
</comment>
<proteinExistence type="inferred from homology"/>
<evidence type="ECO:0000256" key="13">
    <source>
        <dbReference type="ARBA" id="ARBA00023228"/>
    </source>
</evidence>
<evidence type="ECO:0000256" key="17">
    <source>
        <dbReference type="ARBA" id="ARBA00043033"/>
    </source>
</evidence>
<dbReference type="GO" id="GO:0005764">
    <property type="term" value="C:lysosome"/>
    <property type="evidence" value="ECO:0007669"/>
    <property type="project" value="UniProtKB-SubCell"/>
</dbReference>
<dbReference type="GeneTree" id="ENSGT00940000180133"/>